<dbReference type="GO" id="GO:0004222">
    <property type="term" value="F:metalloendopeptidase activity"/>
    <property type="evidence" value="ECO:0007669"/>
    <property type="project" value="InterPro"/>
</dbReference>
<keyword evidence="2" id="KW-0479">Metal-binding</keyword>
<dbReference type="AlphaFoldDB" id="A0A8J6J0V2"/>
<evidence type="ECO:0000256" key="1">
    <source>
        <dbReference type="ARBA" id="ARBA00022670"/>
    </source>
</evidence>
<dbReference type="Proteomes" id="UP000601768">
    <property type="component" value="Unassembled WGS sequence"/>
</dbReference>
<dbReference type="PANTHER" id="PTHR22726">
    <property type="entry name" value="METALLOENDOPEPTIDASE OMA1"/>
    <property type="match status" value="1"/>
</dbReference>
<dbReference type="GO" id="GO:0016020">
    <property type="term" value="C:membrane"/>
    <property type="evidence" value="ECO:0007669"/>
    <property type="project" value="TreeGrafter"/>
</dbReference>
<keyword evidence="4 6" id="KW-0862">Zinc</keyword>
<evidence type="ECO:0000256" key="7">
    <source>
        <dbReference type="SAM" id="MobiDB-lite"/>
    </source>
</evidence>
<dbReference type="CDD" id="cd07331">
    <property type="entry name" value="M48C_Oma1_like"/>
    <property type="match status" value="1"/>
</dbReference>
<keyword evidence="1 6" id="KW-0645">Protease</keyword>
<evidence type="ECO:0000256" key="3">
    <source>
        <dbReference type="ARBA" id="ARBA00022801"/>
    </source>
</evidence>
<comment type="caution">
    <text evidence="9">The sequence shown here is derived from an EMBL/GenBank/DDBJ whole genome shotgun (WGS) entry which is preliminary data.</text>
</comment>
<dbReference type="PANTHER" id="PTHR22726:SF24">
    <property type="entry name" value="M48 FAMILY METALLOPEPTIDASE"/>
    <property type="match status" value="1"/>
</dbReference>
<proteinExistence type="inferred from homology"/>
<keyword evidence="5 6" id="KW-0482">Metalloprotease</keyword>
<dbReference type="PROSITE" id="PS51257">
    <property type="entry name" value="PROKAR_LIPOPROTEIN"/>
    <property type="match status" value="1"/>
</dbReference>
<dbReference type="EMBL" id="JACNEP010000022">
    <property type="protein sequence ID" value="MBC3767673.1"/>
    <property type="molecule type" value="Genomic_DNA"/>
</dbReference>
<evidence type="ECO:0000259" key="8">
    <source>
        <dbReference type="Pfam" id="PF01435"/>
    </source>
</evidence>
<comment type="similarity">
    <text evidence="6">Belongs to the peptidase M48 family.</text>
</comment>
<protein>
    <submittedName>
        <fullName evidence="9">M48 family metallopeptidase</fullName>
    </submittedName>
</protein>
<organism evidence="9 10">
    <name type="scientific">Neptunicella marina</name>
    <dbReference type="NCBI Taxonomy" id="2125989"/>
    <lineage>
        <taxon>Bacteria</taxon>
        <taxon>Pseudomonadati</taxon>
        <taxon>Pseudomonadota</taxon>
        <taxon>Gammaproteobacteria</taxon>
        <taxon>Alteromonadales</taxon>
        <taxon>Alteromonadaceae</taxon>
        <taxon>Neptunicella</taxon>
    </lineage>
</organism>
<dbReference type="InterPro" id="IPR051156">
    <property type="entry name" value="Mito/Outer_Membr_Metalloprot"/>
</dbReference>
<evidence type="ECO:0000256" key="2">
    <source>
        <dbReference type="ARBA" id="ARBA00022723"/>
    </source>
</evidence>
<dbReference type="GO" id="GO:0046872">
    <property type="term" value="F:metal ion binding"/>
    <property type="evidence" value="ECO:0007669"/>
    <property type="project" value="UniProtKB-KW"/>
</dbReference>
<dbReference type="Pfam" id="PF01435">
    <property type="entry name" value="Peptidase_M48"/>
    <property type="match status" value="1"/>
</dbReference>
<sequence>MLKTLLWSAVLLTLTSCSTSPTGRKQLKLYSSTQMQQMGVQSFDNIKKETSVSRQQVANEFVQCVATQITSHLPENVFQGKWEVVVFDDKQVNAFALPGGKIGVYTGLLEVTENQDQLAAVIGHEIGHVIADHGNERLSTSSLVGLGLQGADIALKAGNVEHAGTIMQAIGAGSQVLIQLPFSRIQESEADEIGLQLMAKSGFDPSQAVNLWHNMEKAGGGRQPELLSTHPSPQTRIQDLQSQMAQAQQLRAQSTNHPNCQKS</sequence>
<evidence type="ECO:0000256" key="5">
    <source>
        <dbReference type="ARBA" id="ARBA00023049"/>
    </source>
</evidence>
<evidence type="ECO:0000256" key="4">
    <source>
        <dbReference type="ARBA" id="ARBA00022833"/>
    </source>
</evidence>
<reference evidence="9" key="2">
    <citation type="submission" date="2020-08" db="EMBL/GenBank/DDBJ databases">
        <authorList>
            <person name="Lai Q."/>
        </authorList>
    </citation>
    <scope>NUCLEOTIDE SEQUENCE</scope>
    <source>
        <strain evidence="9">S27-2</strain>
    </source>
</reference>
<name>A0A8J6J0V2_9ALTE</name>
<evidence type="ECO:0000256" key="6">
    <source>
        <dbReference type="RuleBase" id="RU003983"/>
    </source>
</evidence>
<accession>A0A8J6J0V2</accession>
<feature type="compositionally biased region" description="Low complexity" evidence="7">
    <location>
        <begin position="238"/>
        <end position="254"/>
    </location>
</feature>
<keyword evidence="10" id="KW-1185">Reference proteome</keyword>
<dbReference type="GO" id="GO:0051603">
    <property type="term" value="P:proteolysis involved in protein catabolic process"/>
    <property type="evidence" value="ECO:0007669"/>
    <property type="project" value="TreeGrafter"/>
</dbReference>
<keyword evidence="3 6" id="KW-0378">Hydrolase</keyword>
<dbReference type="InterPro" id="IPR001915">
    <property type="entry name" value="Peptidase_M48"/>
</dbReference>
<evidence type="ECO:0000313" key="10">
    <source>
        <dbReference type="Proteomes" id="UP000601768"/>
    </source>
</evidence>
<evidence type="ECO:0000313" key="9">
    <source>
        <dbReference type="EMBL" id="MBC3767673.1"/>
    </source>
</evidence>
<feature type="domain" description="Peptidase M48" evidence="8">
    <location>
        <begin position="76"/>
        <end position="242"/>
    </location>
</feature>
<dbReference type="RefSeq" id="WP_186508303.1">
    <property type="nucleotide sequence ID" value="NZ_JACNEP010000022.1"/>
</dbReference>
<gene>
    <name evidence="9" type="ORF">H8B19_17470</name>
</gene>
<reference evidence="9" key="1">
    <citation type="journal article" date="2018" name="Int. J. Syst. Evol. Microbiol.">
        <title>Neptunicella marina gen. nov., sp. nov., isolated from surface seawater.</title>
        <authorList>
            <person name="Liu X."/>
            <person name="Lai Q."/>
            <person name="Du Y."/>
            <person name="Zhang X."/>
            <person name="Liu Z."/>
            <person name="Sun F."/>
            <person name="Shao Z."/>
        </authorList>
    </citation>
    <scope>NUCLEOTIDE SEQUENCE</scope>
    <source>
        <strain evidence="9">S27-2</strain>
    </source>
</reference>
<feature type="region of interest" description="Disordered" evidence="7">
    <location>
        <begin position="218"/>
        <end position="263"/>
    </location>
</feature>
<dbReference type="Gene3D" id="3.30.2010.10">
    <property type="entry name" value="Metalloproteases ('zincins'), catalytic domain"/>
    <property type="match status" value="1"/>
</dbReference>
<comment type="cofactor">
    <cofactor evidence="6">
        <name>Zn(2+)</name>
        <dbReference type="ChEBI" id="CHEBI:29105"/>
    </cofactor>
    <text evidence="6">Binds 1 zinc ion per subunit.</text>
</comment>